<reference evidence="6" key="1">
    <citation type="submission" date="2020-10" db="EMBL/GenBank/DDBJ databases">
        <authorList>
            <person name="Abbas A."/>
            <person name="Razzaq R."/>
            <person name="Waqas M."/>
            <person name="Abbas N."/>
            <person name="Nielsen T.K."/>
            <person name="Hansen L.H."/>
            <person name="Hussain S."/>
            <person name="Shahid M."/>
        </authorList>
    </citation>
    <scope>NUCLEOTIDE SEQUENCE</scope>
    <source>
        <strain evidence="6">S14</strain>
    </source>
</reference>
<feature type="transmembrane region" description="Helical" evidence="5">
    <location>
        <begin position="138"/>
        <end position="163"/>
    </location>
</feature>
<protein>
    <recommendedName>
        <fullName evidence="5">Probable membrane transporter protein</fullName>
    </recommendedName>
</protein>
<dbReference type="PANTHER" id="PTHR43701">
    <property type="entry name" value="MEMBRANE TRANSPORTER PROTEIN MJ0441-RELATED"/>
    <property type="match status" value="1"/>
</dbReference>
<evidence type="ECO:0000256" key="3">
    <source>
        <dbReference type="ARBA" id="ARBA00022989"/>
    </source>
</evidence>
<feature type="transmembrane region" description="Helical" evidence="5">
    <location>
        <begin position="7"/>
        <end position="38"/>
    </location>
</feature>
<evidence type="ECO:0000256" key="1">
    <source>
        <dbReference type="ARBA" id="ARBA00004141"/>
    </source>
</evidence>
<proteinExistence type="inferred from homology"/>
<dbReference type="EMBL" id="JADBEO010000003">
    <property type="protein sequence ID" value="MDR4305475.1"/>
    <property type="molecule type" value="Genomic_DNA"/>
</dbReference>
<accession>A0ABU1DBH9</accession>
<feature type="transmembrane region" description="Helical" evidence="5">
    <location>
        <begin position="44"/>
        <end position="64"/>
    </location>
</feature>
<dbReference type="InterPro" id="IPR051598">
    <property type="entry name" value="TSUP/Inactive_protease-like"/>
</dbReference>
<keyword evidence="2 5" id="KW-0812">Transmembrane</keyword>
<organism evidence="6 7">
    <name type="scientific">Chelatococcus sambhunathii</name>
    <dbReference type="NCBI Taxonomy" id="363953"/>
    <lineage>
        <taxon>Bacteria</taxon>
        <taxon>Pseudomonadati</taxon>
        <taxon>Pseudomonadota</taxon>
        <taxon>Alphaproteobacteria</taxon>
        <taxon>Hyphomicrobiales</taxon>
        <taxon>Chelatococcaceae</taxon>
        <taxon>Chelatococcus</taxon>
    </lineage>
</organism>
<keyword evidence="7" id="KW-1185">Reference proteome</keyword>
<feature type="transmembrane region" description="Helical" evidence="5">
    <location>
        <begin position="169"/>
        <end position="188"/>
    </location>
</feature>
<comment type="similarity">
    <text evidence="5">Belongs to the 4-toluene sulfonate uptake permease (TSUP) (TC 2.A.102) family.</text>
</comment>
<gene>
    <name evidence="6" type="ORF">IHQ68_02410</name>
</gene>
<evidence type="ECO:0000313" key="7">
    <source>
        <dbReference type="Proteomes" id="UP001181622"/>
    </source>
</evidence>
<comment type="caution">
    <text evidence="6">The sequence shown here is derived from an EMBL/GenBank/DDBJ whole genome shotgun (WGS) entry which is preliminary data.</text>
</comment>
<feature type="transmembrane region" description="Helical" evidence="5">
    <location>
        <begin position="200"/>
        <end position="218"/>
    </location>
</feature>
<comment type="subcellular location">
    <subcellularLocation>
        <location evidence="5">Cell membrane</location>
        <topology evidence="5">Multi-pass membrane protein</topology>
    </subcellularLocation>
    <subcellularLocation>
        <location evidence="1">Membrane</location>
        <topology evidence="1">Multi-pass membrane protein</topology>
    </subcellularLocation>
</comment>
<feature type="transmembrane region" description="Helical" evidence="5">
    <location>
        <begin position="73"/>
        <end position="92"/>
    </location>
</feature>
<sequence>MAGITIVIGLIGLAAGALIGCVGVGGVIVVPALVYGLGFAIQDAIASAMIGYIFTGAMGTAIYARSRSIRWDLAGWIALGAGPGALAGAWAINFVDPRALELGVGALSLLSGLNAMLSRRGRQGGASATLDPKRLLVIGVLTGALSAVTGTGGPLVLVPILIWLQLPTLAAVGLSQAAQIPIAILATFGNFRYGSPDISGGLALGIGLTVGTLVGAKAAHAMPRKLLERIAAIVLIMVGALILIRLGVKQLA</sequence>
<feature type="transmembrane region" description="Helical" evidence="5">
    <location>
        <begin position="230"/>
        <end position="248"/>
    </location>
</feature>
<keyword evidence="5" id="KW-1003">Cell membrane</keyword>
<dbReference type="Pfam" id="PF01925">
    <property type="entry name" value="TauE"/>
    <property type="match status" value="1"/>
</dbReference>
<dbReference type="InterPro" id="IPR002781">
    <property type="entry name" value="TM_pro_TauE-like"/>
</dbReference>
<evidence type="ECO:0000313" key="6">
    <source>
        <dbReference type="EMBL" id="MDR4305475.1"/>
    </source>
</evidence>
<evidence type="ECO:0000256" key="5">
    <source>
        <dbReference type="RuleBase" id="RU363041"/>
    </source>
</evidence>
<dbReference type="PANTHER" id="PTHR43701:SF2">
    <property type="entry name" value="MEMBRANE TRANSPORTER PROTEIN YJNA-RELATED"/>
    <property type="match status" value="1"/>
</dbReference>
<evidence type="ECO:0000256" key="2">
    <source>
        <dbReference type="ARBA" id="ARBA00022692"/>
    </source>
</evidence>
<evidence type="ECO:0000256" key="4">
    <source>
        <dbReference type="ARBA" id="ARBA00023136"/>
    </source>
</evidence>
<dbReference type="RefSeq" id="WP_309388526.1">
    <property type="nucleotide sequence ID" value="NZ_JADBEO010000003.1"/>
</dbReference>
<dbReference type="Proteomes" id="UP001181622">
    <property type="component" value="Unassembled WGS sequence"/>
</dbReference>
<feature type="transmembrane region" description="Helical" evidence="5">
    <location>
        <begin position="98"/>
        <end position="117"/>
    </location>
</feature>
<keyword evidence="3 5" id="KW-1133">Transmembrane helix</keyword>
<name>A0ABU1DBH9_9HYPH</name>
<keyword evidence="4 5" id="KW-0472">Membrane</keyword>